<dbReference type="eggNOG" id="COG1670">
    <property type="taxonomic scope" value="Bacteria"/>
</dbReference>
<dbReference type="AlphaFoldDB" id="V6IUP0"/>
<evidence type="ECO:0000313" key="2">
    <source>
        <dbReference type="EMBL" id="EST10863.1"/>
    </source>
</evidence>
<dbReference type="Proteomes" id="UP000018296">
    <property type="component" value="Unassembled WGS sequence"/>
</dbReference>
<keyword evidence="2" id="KW-0808">Transferase</keyword>
<reference evidence="2 3" key="1">
    <citation type="journal article" date="2013" name="Genome Announc.">
        <title>Genome Sequence of Sporolactobacillus laevolacticus DSM442, an Efficient Polymer-Grade D-Lactate Producer from Agricultural Waste Cottonseed as a Nitrogen Source.</title>
        <authorList>
            <person name="Wang H."/>
            <person name="Wang L."/>
            <person name="Ju J."/>
            <person name="Yu B."/>
            <person name="Ma Y."/>
        </authorList>
    </citation>
    <scope>NUCLEOTIDE SEQUENCE [LARGE SCALE GENOMIC DNA]</scope>
    <source>
        <strain evidence="2 3">DSM 442</strain>
    </source>
</reference>
<evidence type="ECO:0000313" key="3">
    <source>
        <dbReference type="Proteomes" id="UP000018296"/>
    </source>
</evidence>
<proteinExistence type="predicted"/>
<evidence type="ECO:0000259" key="1">
    <source>
        <dbReference type="PROSITE" id="PS51186"/>
    </source>
</evidence>
<dbReference type="Gene3D" id="3.40.630.30">
    <property type="match status" value="1"/>
</dbReference>
<dbReference type="EMBL" id="AWTC01000016">
    <property type="protein sequence ID" value="EST10863.1"/>
    <property type="molecule type" value="Genomic_DNA"/>
</dbReference>
<name>V6IUP0_9BACL</name>
<dbReference type="PATRIC" id="fig|1395513.3.peg.3020"/>
<dbReference type="SUPFAM" id="SSF55729">
    <property type="entry name" value="Acyl-CoA N-acyltransferases (Nat)"/>
    <property type="match status" value="1"/>
</dbReference>
<organism evidence="2 3">
    <name type="scientific">Sporolactobacillus laevolacticus DSM 442</name>
    <dbReference type="NCBI Taxonomy" id="1395513"/>
    <lineage>
        <taxon>Bacteria</taxon>
        <taxon>Bacillati</taxon>
        <taxon>Bacillota</taxon>
        <taxon>Bacilli</taxon>
        <taxon>Bacillales</taxon>
        <taxon>Sporolactobacillaceae</taxon>
        <taxon>Sporolactobacillus</taxon>
    </lineage>
</organism>
<dbReference type="Pfam" id="PF00583">
    <property type="entry name" value="Acetyltransf_1"/>
    <property type="match status" value="1"/>
</dbReference>
<protein>
    <submittedName>
        <fullName evidence="2">GCN5 family acetyltransferase</fullName>
    </submittedName>
</protein>
<dbReference type="STRING" id="1395513.P343_14870"/>
<keyword evidence="3" id="KW-1185">Reference proteome</keyword>
<comment type="caution">
    <text evidence="2">The sequence shown here is derived from an EMBL/GenBank/DDBJ whole genome shotgun (WGS) entry which is preliminary data.</text>
</comment>
<dbReference type="GO" id="GO:0016747">
    <property type="term" value="F:acyltransferase activity, transferring groups other than amino-acyl groups"/>
    <property type="evidence" value="ECO:0007669"/>
    <property type="project" value="InterPro"/>
</dbReference>
<dbReference type="InterPro" id="IPR016181">
    <property type="entry name" value="Acyl_CoA_acyltransferase"/>
</dbReference>
<dbReference type="InterPro" id="IPR000182">
    <property type="entry name" value="GNAT_dom"/>
</dbReference>
<gene>
    <name evidence="2" type="ORF">P343_14870</name>
</gene>
<sequence length="176" mass="20440">MIFQLIYRFKMERDKVNMEATVTLSVFHKQYQQEVDDYIIEDIQFTGHPREAVELAEKEPDRHAILILHGQALVGFFVLHGWAGAKKYTDDQHALLLRTFSIDTRHQGKGYAKQAMKQLPDFVRTNFSDIERVVLGVNRANYPAQNLYLRNGFSDTGRRVIGAHGEQYVFEQLIHC</sequence>
<feature type="domain" description="N-acetyltransferase" evidence="1">
    <location>
        <begin position="22"/>
        <end position="175"/>
    </location>
</feature>
<accession>V6IUP0</accession>
<dbReference type="PROSITE" id="PS51186">
    <property type="entry name" value="GNAT"/>
    <property type="match status" value="1"/>
</dbReference>